<evidence type="ECO:0000256" key="5">
    <source>
        <dbReference type="ARBA" id="ARBA00048348"/>
    </source>
</evidence>
<evidence type="ECO:0000256" key="3">
    <source>
        <dbReference type="ARBA" id="ARBA00022833"/>
    </source>
</evidence>
<dbReference type="CDD" id="cd00883">
    <property type="entry name" value="beta_CA_cladeA"/>
    <property type="match status" value="1"/>
</dbReference>
<gene>
    <name evidence="8" type="primary">can</name>
    <name evidence="8" type="ORF">GXP67_28485</name>
</gene>
<keyword evidence="3 6" id="KW-0862">Zinc</keyword>
<dbReference type="GO" id="GO:0008270">
    <property type="term" value="F:zinc ion binding"/>
    <property type="evidence" value="ECO:0007669"/>
    <property type="project" value="UniProtKB-UniRule"/>
</dbReference>
<evidence type="ECO:0000313" key="8">
    <source>
        <dbReference type="EMBL" id="QHT70309.1"/>
    </source>
</evidence>
<keyword evidence="4 7" id="KW-0456">Lyase</keyword>
<dbReference type="GO" id="GO:0015976">
    <property type="term" value="P:carbon utilization"/>
    <property type="evidence" value="ECO:0007669"/>
    <property type="project" value="InterPro"/>
</dbReference>
<reference evidence="8 9" key="1">
    <citation type="submission" date="2020-01" db="EMBL/GenBank/DDBJ databases">
        <authorList>
            <person name="Kim M.K."/>
        </authorList>
    </citation>
    <scope>NUCLEOTIDE SEQUENCE [LARGE SCALE GENOMIC DNA]</scope>
    <source>
        <strain evidence="8 9">172606-1</strain>
    </source>
</reference>
<evidence type="ECO:0000313" key="9">
    <source>
        <dbReference type="Proteomes" id="UP000480178"/>
    </source>
</evidence>
<feature type="binding site" evidence="6">
    <location>
        <position position="102"/>
    </location>
    <ligand>
        <name>Zn(2+)</name>
        <dbReference type="ChEBI" id="CHEBI:29105"/>
    </ligand>
</feature>
<dbReference type="EC" id="4.2.1.1" evidence="7"/>
<evidence type="ECO:0000256" key="7">
    <source>
        <dbReference type="RuleBase" id="RU003956"/>
    </source>
</evidence>
<comment type="function">
    <text evidence="7">Reversible hydration of carbon dioxide.</text>
</comment>
<dbReference type="SUPFAM" id="SSF53056">
    <property type="entry name" value="beta-carbonic anhydrase, cab"/>
    <property type="match status" value="1"/>
</dbReference>
<protein>
    <recommendedName>
        <fullName evidence="7">Carbonic anhydrase</fullName>
        <ecNumber evidence="7">4.2.1.1</ecNumber>
    </recommendedName>
    <alternativeName>
        <fullName evidence="7">Carbonate dehydratase</fullName>
    </alternativeName>
</protein>
<dbReference type="AlphaFoldDB" id="A0A6C0GQH5"/>
<keyword evidence="9" id="KW-1185">Reference proteome</keyword>
<evidence type="ECO:0000256" key="2">
    <source>
        <dbReference type="ARBA" id="ARBA00022723"/>
    </source>
</evidence>
<dbReference type="PANTHER" id="PTHR11002">
    <property type="entry name" value="CARBONIC ANHYDRASE"/>
    <property type="match status" value="1"/>
</dbReference>
<organism evidence="8 9">
    <name type="scientific">Rhodocytophaga rosea</name>
    <dbReference type="NCBI Taxonomy" id="2704465"/>
    <lineage>
        <taxon>Bacteria</taxon>
        <taxon>Pseudomonadati</taxon>
        <taxon>Bacteroidota</taxon>
        <taxon>Cytophagia</taxon>
        <taxon>Cytophagales</taxon>
        <taxon>Rhodocytophagaceae</taxon>
        <taxon>Rhodocytophaga</taxon>
    </lineage>
</organism>
<dbReference type="GO" id="GO:0004089">
    <property type="term" value="F:carbonate dehydratase activity"/>
    <property type="evidence" value="ECO:0007669"/>
    <property type="project" value="UniProtKB-UniRule"/>
</dbReference>
<proteinExistence type="inferred from homology"/>
<keyword evidence="2 6" id="KW-0479">Metal-binding</keyword>
<evidence type="ECO:0000256" key="4">
    <source>
        <dbReference type="ARBA" id="ARBA00023239"/>
    </source>
</evidence>
<dbReference type="PANTHER" id="PTHR11002:SF76">
    <property type="entry name" value="CARBONIC ANHYDRASE"/>
    <property type="match status" value="1"/>
</dbReference>
<dbReference type="KEGG" id="rhoz:GXP67_28485"/>
<dbReference type="SMART" id="SM00947">
    <property type="entry name" value="Pro_CA"/>
    <property type="match status" value="1"/>
</dbReference>
<feature type="binding site" evidence="6">
    <location>
        <position position="99"/>
    </location>
    <ligand>
        <name>Zn(2+)</name>
        <dbReference type="ChEBI" id="CHEBI:29105"/>
    </ligand>
</feature>
<dbReference type="InterPro" id="IPR036874">
    <property type="entry name" value="Carbonic_anhydrase_sf"/>
</dbReference>
<sequence length="235" mass="27198">MLETVKRLLDNNQEWVQEKLSEDPAFFEFLAKGQQPKFLWIGCSDSRVPTDVITKTDPGEMFVHRNIANLVINTDMNMLSVLQYAVDVLKVEHIIVCGHYGCGGVRAAMTNQHYGLIDNWLQQIKDTYNFYWPYLKGLSHEEQEARLVEFSVVQQVYNLGKTNTVQNAWEKEGRPYIHGWVYDIKTGKLVVQTPMIHDNKGIDRICRFANSNISFKEGYLEDVTTFEEITDPRQS</sequence>
<dbReference type="InterPro" id="IPR001765">
    <property type="entry name" value="Carbonic_anhydrase"/>
</dbReference>
<feature type="binding site" evidence="6">
    <location>
        <position position="45"/>
    </location>
    <ligand>
        <name>Zn(2+)</name>
        <dbReference type="ChEBI" id="CHEBI:29105"/>
    </ligand>
</feature>
<feature type="binding site" evidence="6">
    <location>
        <position position="43"/>
    </location>
    <ligand>
        <name>Zn(2+)</name>
        <dbReference type="ChEBI" id="CHEBI:29105"/>
    </ligand>
</feature>
<dbReference type="NCBIfam" id="NF007756">
    <property type="entry name" value="PRK10437.1"/>
    <property type="match status" value="1"/>
</dbReference>
<dbReference type="FunFam" id="3.40.1050.10:FF:000001">
    <property type="entry name" value="Carbonic anhydrase"/>
    <property type="match status" value="1"/>
</dbReference>
<comment type="similarity">
    <text evidence="1 7">Belongs to the beta-class carbonic anhydrase family.</text>
</comment>
<dbReference type="Gene3D" id="3.40.1050.10">
    <property type="entry name" value="Carbonic anhydrase"/>
    <property type="match status" value="1"/>
</dbReference>
<dbReference type="Proteomes" id="UP000480178">
    <property type="component" value="Chromosome"/>
</dbReference>
<comment type="cofactor">
    <cofactor evidence="6">
        <name>Zn(2+)</name>
        <dbReference type="ChEBI" id="CHEBI:29105"/>
    </cofactor>
    <text evidence="6">Binds 1 zinc ion per subunit.</text>
</comment>
<dbReference type="PROSITE" id="PS00705">
    <property type="entry name" value="PROK_CO2_ANHYDRASE_2"/>
    <property type="match status" value="1"/>
</dbReference>
<name>A0A6C0GQH5_9BACT</name>
<comment type="catalytic activity">
    <reaction evidence="5 7">
        <text>hydrogencarbonate + H(+) = CO2 + H2O</text>
        <dbReference type="Rhea" id="RHEA:10748"/>
        <dbReference type="ChEBI" id="CHEBI:15377"/>
        <dbReference type="ChEBI" id="CHEBI:15378"/>
        <dbReference type="ChEBI" id="CHEBI:16526"/>
        <dbReference type="ChEBI" id="CHEBI:17544"/>
        <dbReference type="EC" id="4.2.1.1"/>
    </reaction>
</comment>
<evidence type="ECO:0000256" key="6">
    <source>
        <dbReference type="PIRSR" id="PIRSR601765-1"/>
    </source>
</evidence>
<dbReference type="InterPro" id="IPR015892">
    <property type="entry name" value="Carbonic_anhydrase_CS"/>
</dbReference>
<dbReference type="Pfam" id="PF00484">
    <property type="entry name" value="Pro_CA"/>
    <property type="match status" value="1"/>
</dbReference>
<accession>A0A6C0GQH5</accession>
<dbReference type="RefSeq" id="WP_162446289.1">
    <property type="nucleotide sequence ID" value="NZ_CP048222.1"/>
</dbReference>
<dbReference type="EMBL" id="CP048222">
    <property type="protein sequence ID" value="QHT70309.1"/>
    <property type="molecule type" value="Genomic_DNA"/>
</dbReference>
<evidence type="ECO:0000256" key="1">
    <source>
        <dbReference type="ARBA" id="ARBA00006217"/>
    </source>
</evidence>